<comment type="caution">
    <text evidence="2">The sequence shown here is derived from an EMBL/GenBank/DDBJ whole genome shotgun (WGS) entry which is preliminary data.</text>
</comment>
<dbReference type="Pfam" id="PF00075">
    <property type="entry name" value="RNase_H"/>
    <property type="match status" value="1"/>
</dbReference>
<keyword evidence="3" id="KW-1185">Reference proteome</keyword>
<dbReference type="AlphaFoldDB" id="A0A4Y2CTF9"/>
<dbReference type="InterPro" id="IPR002156">
    <property type="entry name" value="RNaseH_domain"/>
</dbReference>
<dbReference type="EMBL" id="BGPR01000236">
    <property type="protein sequence ID" value="GBM06978.1"/>
    <property type="molecule type" value="Genomic_DNA"/>
</dbReference>
<name>A0A4Y2CTF9_ARAVE</name>
<dbReference type="Proteomes" id="UP000499080">
    <property type="component" value="Unassembled WGS sequence"/>
</dbReference>
<accession>A0A4Y2CTF9</accession>
<protein>
    <recommendedName>
        <fullName evidence="1">RNase H type-1 domain-containing protein</fullName>
    </recommendedName>
</protein>
<dbReference type="InterPro" id="IPR012337">
    <property type="entry name" value="RNaseH-like_sf"/>
</dbReference>
<dbReference type="OrthoDB" id="6437576at2759"/>
<evidence type="ECO:0000313" key="3">
    <source>
        <dbReference type="Proteomes" id="UP000499080"/>
    </source>
</evidence>
<evidence type="ECO:0000313" key="2">
    <source>
        <dbReference type="EMBL" id="GBM06978.1"/>
    </source>
</evidence>
<proteinExistence type="predicted"/>
<feature type="domain" description="RNase H type-1" evidence="1">
    <location>
        <begin position="53"/>
        <end position="145"/>
    </location>
</feature>
<dbReference type="InterPro" id="IPR036397">
    <property type="entry name" value="RNaseH_sf"/>
</dbReference>
<organism evidence="2 3">
    <name type="scientific">Araneus ventricosus</name>
    <name type="common">Orbweaver spider</name>
    <name type="synonym">Epeira ventricosa</name>
    <dbReference type="NCBI Taxonomy" id="182803"/>
    <lineage>
        <taxon>Eukaryota</taxon>
        <taxon>Metazoa</taxon>
        <taxon>Ecdysozoa</taxon>
        <taxon>Arthropoda</taxon>
        <taxon>Chelicerata</taxon>
        <taxon>Arachnida</taxon>
        <taxon>Araneae</taxon>
        <taxon>Araneomorphae</taxon>
        <taxon>Entelegynae</taxon>
        <taxon>Araneoidea</taxon>
        <taxon>Araneidae</taxon>
        <taxon>Araneus</taxon>
    </lineage>
</organism>
<dbReference type="GO" id="GO:0004523">
    <property type="term" value="F:RNA-DNA hybrid ribonuclease activity"/>
    <property type="evidence" value="ECO:0007669"/>
    <property type="project" value="InterPro"/>
</dbReference>
<reference evidence="2 3" key="1">
    <citation type="journal article" date="2019" name="Sci. Rep.">
        <title>Orb-weaving spider Araneus ventricosus genome elucidates the spidroin gene catalogue.</title>
        <authorList>
            <person name="Kono N."/>
            <person name="Nakamura H."/>
            <person name="Ohtoshi R."/>
            <person name="Moran D.A.P."/>
            <person name="Shinohara A."/>
            <person name="Yoshida Y."/>
            <person name="Fujiwara M."/>
            <person name="Mori M."/>
            <person name="Tomita M."/>
            <person name="Arakawa K."/>
        </authorList>
    </citation>
    <scope>NUCLEOTIDE SEQUENCE [LARGE SCALE GENOMIC DNA]</scope>
</reference>
<dbReference type="SUPFAM" id="SSF53098">
    <property type="entry name" value="Ribonuclease H-like"/>
    <property type="match status" value="1"/>
</dbReference>
<evidence type="ECO:0000259" key="1">
    <source>
        <dbReference type="Pfam" id="PF00075"/>
    </source>
</evidence>
<dbReference type="GO" id="GO:0003676">
    <property type="term" value="F:nucleic acid binding"/>
    <property type="evidence" value="ECO:0007669"/>
    <property type="project" value="InterPro"/>
</dbReference>
<dbReference type="Gene3D" id="3.30.420.10">
    <property type="entry name" value="Ribonuclease H-like superfamily/Ribonuclease H"/>
    <property type="match status" value="1"/>
</dbReference>
<sequence length="243" mass="27112">MDLMHVTSHTLTRDLPAVAIDGTSDEALSNGGSEVHFNLPDGGIQQRKIGACKVALNFTCELRTIVEALELYLSLPDSNKAKRLVIFCDSRIALEAVQRGGTWLTEKIHSSFAKLHSLGKACVLQCISDHAGINGNEMADQLAKDSRLLNIDSPYHLALFDKNVVVKSKLRKPSIKKSFQICEINEDRNITKKITTRLKTSHFKGMRINVNGVRTYMQCNHCLDIELSPNHIFDCPAILWQDV</sequence>
<gene>
    <name evidence="2" type="ORF">AVEN_239678_1</name>
</gene>